<keyword evidence="11" id="KW-1185">Reference proteome</keyword>
<dbReference type="EMBL" id="JAPWTJ010001079">
    <property type="protein sequence ID" value="KAJ8973940.1"/>
    <property type="molecule type" value="Genomic_DNA"/>
</dbReference>
<evidence type="ECO:0000256" key="3">
    <source>
        <dbReference type="ARBA" id="ARBA00006958"/>
    </source>
</evidence>
<dbReference type="InterPro" id="IPR045249">
    <property type="entry name" value="HARBI1-like"/>
</dbReference>
<comment type="subcellular location">
    <subcellularLocation>
        <location evidence="2">Nucleus</location>
    </subcellularLocation>
</comment>
<evidence type="ECO:0000256" key="7">
    <source>
        <dbReference type="ARBA" id="ARBA00023242"/>
    </source>
</evidence>
<keyword evidence="8" id="KW-0812">Transmembrane</keyword>
<keyword evidence="8" id="KW-0472">Membrane</keyword>
<gene>
    <name evidence="10" type="ORF">NQ317_002444</name>
</gene>
<dbReference type="Pfam" id="PF13359">
    <property type="entry name" value="DDE_Tnp_4"/>
    <property type="match status" value="1"/>
</dbReference>
<accession>A0ABQ9J8I2</accession>
<protein>
    <recommendedName>
        <fullName evidence="9">DDE Tnp4 domain-containing protein</fullName>
    </recommendedName>
</protein>
<name>A0ABQ9J8I2_9CUCU</name>
<comment type="similarity">
    <text evidence="3">Belongs to the HARBI1 family.</text>
</comment>
<dbReference type="InterPro" id="IPR027806">
    <property type="entry name" value="HARBI1_dom"/>
</dbReference>
<evidence type="ECO:0000256" key="5">
    <source>
        <dbReference type="ARBA" id="ARBA00022723"/>
    </source>
</evidence>
<comment type="caution">
    <text evidence="10">The sequence shown here is derived from an EMBL/GenBank/DDBJ whole genome shotgun (WGS) entry which is preliminary data.</text>
</comment>
<organism evidence="10 11">
    <name type="scientific">Molorchus minor</name>
    <dbReference type="NCBI Taxonomy" id="1323400"/>
    <lineage>
        <taxon>Eukaryota</taxon>
        <taxon>Metazoa</taxon>
        <taxon>Ecdysozoa</taxon>
        <taxon>Arthropoda</taxon>
        <taxon>Hexapoda</taxon>
        <taxon>Insecta</taxon>
        <taxon>Pterygota</taxon>
        <taxon>Neoptera</taxon>
        <taxon>Endopterygota</taxon>
        <taxon>Coleoptera</taxon>
        <taxon>Polyphaga</taxon>
        <taxon>Cucujiformia</taxon>
        <taxon>Chrysomeloidea</taxon>
        <taxon>Cerambycidae</taxon>
        <taxon>Lamiinae</taxon>
        <taxon>Monochamini</taxon>
        <taxon>Molorchus</taxon>
    </lineage>
</organism>
<dbReference type="Proteomes" id="UP001162164">
    <property type="component" value="Unassembled WGS sequence"/>
</dbReference>
<keyword evidence="8" id="KW-1133">Transmembrane helix</keyword>
<evidence type="ECO:0000256" key="2">
    <source>
        <dbReference type="ARBA" id="ARBA00004123"/>
    </source>
</evidence>
<evidence type="ECO:0000259" key="9">
    <source>
        <dbReference type="Pfam" id="PF13359"/>
    </source>
</evidence>
<evidence type="ECO:0000256" key="4">
    <source>
        <dbReference type="ARBA" id="ARBA00022722"/>
    </source>
</evidence>
<feature type="domain" description="DDE Tnp4" evidence="9">
    <location>
        <begin position="203"/>
        <end position="340"/>
    </location>
</feature>
<evidence type="ECO:0000313" key="11">
    <source>
        <dbReference type="Proteomes" id="UP001162164"/>
    </source>
</evidence>
<sequence>MYLLTMVDPLILDFFLDNESVTTVNRVVTDTVMSMVENDEFLKEWDNDIKRDFDNEDGSKSGYISPYDSTVSTLTPKQYKDIFKMSREIVLKLIEYLKSECKTDVGRMIVPFEKKVHILLYTLGSKESFKAIGQYFGVHKSSVFTVFNEMCRLVTECRFDYIQWPDLEEQDRLREKVTVFPNCIGFIDICQFHTKSALNNPVNSHLKNKEGQYNIVLQAVCDYTLKFIDIYVGEAGDMRDMQVYYDSPLSVEIENLVNPENHILGDSNFPLKMNLMTPFKHGGHTSDVKKMYIKAHSKARIYIRKALNRLTTTFKRVKFLDVKKFEMATIILCAACVLHNFIIIHEKDTKRDQAESDTQR</sequence>
<dbReference type="PANTHER" id="PTHR22930:SF85">
    <property type="entry name" value="GH03217P-RELATED"/>
    <property type="match status" value="1"/>
</dbReference>
<dbReference type="PANTHER" id="PTHR22930">
    <property type="match status" value="1"/>
</dbReference>
<reference evidence="10" key="1">
    <citation type="journal article" date="2023" name="Insect Mol. Biol.">
        <title>Genome sequencing provides insights into the evolution of gene families encoding plant cell wall-degrading enzymes in longhorned beetles.</title>
        <authorList>
            <person name="Shin N.R."/>
            <person name="Okamura Y."/>
            <person name="Kirsch R."/>
            <person name="Pauchet Y."/>
        </authorList>
    </citation>
    <scope>NUCLEOTIDE SEQUENCE</scope>
    <source>
        <strain evidence="10">MMC_N1</strain>
    </source>
</reference>
<feature type="transmembrane region" description="Helical" evidence="8">
    <location>
        <begin position="325"/>
        <end position="344"/>
    </location>
</feature>
<evidence type="ECO:0000313" key="10">
    <source>
        <dbReference type="EMBL" id="KAJ8973940.1"/>
    </source>
</evidence>
<evidence type="ECO:0000256" key="8">
    <source>
        <dbReference type="SAM" id="Phobius"/>
    </source>
</evidence>
<keyword evidence="4" id="KW-0540">Nuclease</keyword>
<evidence type="ECO:0000256" key="1">
    <source>
        <dbReference type="ARBA" id="ARBA00001968"/>
    </source>
</evidence>
<keyword evidence="5" id="KW-0479">Metal-binding</keyword>
<keyword evidence="7" id="KW-0539">Nucleus</keyword>
<evidence type="ECO:0000256" key="6">
    <source>
        <dbReference type="ARBA" id="ARBA00022801"/>
    </source>
</evidence>
<keyword evidence="6" id="KW-0378">Hydrolase</keyword>
<comment type="cofactor">
    <cofactor evidence="1">
        <name>a divalent metal cation</name>
        <dbReference type="ChEBI" id="CHEBI:60240"/>
    </cofactor>
</comment>
<proteinExistence type="inferred from homology"/>